<keyword evidence="6 11" id="KW-0798">TonB box</keyword>
<keyword evidence="2 10" id="KW-0813">Transport</keyword>
<dbReference type="InterPro" id="IPR008969">
    <property type="entry name" value="CarboxyPept-like_regulatory"/>
</dbReference>
<keyword evidence="4 10" id="KW-0812">Transmembrane</keyword>
<keyword evidence="9 10" id="KW-0998">Cell outer membrane</keyword>
<dbReference type="Gene3D" id="2.60.40.1120">
    <property type="entry name" value="Carboxypeptidase-like, regulatory domain"/>
    <property type="match status" value="1"/>
</dbReference>
<keyword evidence="3 10" id="KW-1134">Transmembrane beta strand</keyword>
<keyword evidence="15" id="KW-1185">Reference proteome</keyword>
<gene>
    <name evidence="14" type="ORF">HYN49_08900</name>
</gene>
<organism evidence="14 15">
    <name type="scientific">Flavobacterium pallidum</name>
    <dbReference type="NCBI Taxonomy" id="2172098"/>
    <lineage>
        <taxon>Bacteria</taxon>
        <taxon>Pseudomonadati</taxon>
        <taxon>Bacteroidota</taxon>
        <taxon>Flavobacteriia</taxon>
        <taxon>Flavobacteriales</taxon>
        <taxon>Flavobacteriaceae</taxon>
        <taxon>Flavobacterium</taxon>
    </lineage>
</organism>
<dbReference type="KEGG" id="fpal:HYN49_08900"/>
<evidence type="ECO:0000256" key="4">
    <source>
        <dbReference type="ARBA" id="ARBA00022692"/>
    </source>
</evidence>
<evidence type="ECO:0000256" key="6">
    <source>
        <dbReference type="ARBA" id="ARBA00023077"/>
    </source>
</evidence>
<evidence type="ECO:0000313" key="14">
    <source>
        <dbReference type="EMBL" id="AWI26005.1"/>
    </source>
</evidence>
<dbReference type="SUPFAM" id="SSF49464">
    <property type="entry name" value="Carboxypeptidase regulatory domain-like"/>
    <property type="match status" value="1"/>
</dbReference>
<comment type="similarity">
    <text evidence="10 11">Belongs to the TonB-dependent receptor family.</text>
</comment>
<dbReference type="EMBL" id="CP029187">
    <property type="protein sequence ID" value="AWI26005.1"/>
    <property type="molecule type" value="Genomic_DNA"/>
</dbReference>
<evidence type="ECO:0000259" key="12">
    <source>
        <dbReference type="Pfam" id="PF00593"/>
    </source>
</evidence>
<dbReference type="PANTHER" id="PTHR30069">
    <property type="entry name" value="TONB-DEPENDENT OUTER MEMBRANE RECEPTOR"/>
    <property type="match status" value="1"/>
</dbReference>
<dbReference type="PROSITE" id="PS52016">
    <property type="entry name" value="TONB_DEPENDENT_REC_3"/>
    <property type="match status" value="1"/>
</dbReference>
<keyword evidence="5" id="KW-0732">Signal</keyword>
<keyword evidence="7 10" id="KW-0472">Membrane</keyword>
<evidence type="ECO:0000256" key="9">
    <source>
        <dbReference type="ARBA" id="ARBA00023237"/>
    </source>
</evidence>
<dbReference type="GO" id="GO:0044718">
    <property type="term" value="P:siderophore transmembrane transport"/>
    <property type="evidence" value="ECO:0007669"/>
    <property type="project" value="TreeGrafter"/>
</dbReference>
<evidence type="ECO:0000256" key="8">
    <source>
        <dbReference type="ARBA" id="ARBA00023170"/>
    </source>
</evidence>
<evidence type="ECO:0000259" key="13">
    <source>
        <dbReference type="Pfam" id="PF07715"/>
    </source>
</evidence>
<keyword evidence="8" id="KW-0675">Receptor</keyword>
<evidence type="ECO:0000256" key="1">
    <source>
        <dbReference type="ARBA" id="ARBA00004571"/>
    </source>
</evidence>
<dbReference type="InterPro" id="IPR023996">
    <property type="entry name" value="TonB-dep_OMP_SusC/RagA"/>
</dbReference>
<dbReference type="InterPro" id="IPR023997">
    <property type="entry name" value="TonB-dep_OMP_SusC/RagA_CS"/>
</dbReference>
<evidence type="ECO:0000313" key="15">
    <source>
        <dbReference type="Proteomes" id="UP000244937"/>
    </source>
</evidence>
<accession>A0A2S1SHZ5</accession>
<dbReference type="Pfam" id="PF00593">
    <property type="entry name" value="TonB_dep_Rec_b-barrel"/>
    <property type="match status" value="1"/>
</dbReference>
<dbReference type="AlphaFoldDB" id="A0A2S1SHZ5"/>
<dbReference type="InterPro" id="IPR037066">
    <property type="entry name" value="Plug_dom_sf"/>
</dbReference>
<dbReference type="GO" id="GO:0009279">
    <property type="term" value="C:cell outer membrane"/>
    <property type="evidence" value="ECO:0007669"/>
    <property type="project" value="UniProtKB-SubCell"/>
</dbReference>
<dbReference type="SUPFAM" id="SSF56935">
    <property type="entry name" value="Porins"/>
    <property type="match status" value="1"/>
</dbReference>
<evidence type="ECO:0000256" key="7">
    <source>
        <dbReference type="ARBA" id="ARBA00023136"/>
    </source>
</evidence>
<name>A0A2S1SHZ5_9FLAO</name>
<feature type="domain" description="TonB-dependent receptor plug" evidence="13">
    <location>
        <begin position="130"/>
        <end position="236"/>
    </location>
</feature>
<dbReference type="NCBIfam" id="TIGR04057">
    <property type="entry name" value="SusC_RagA_signa"/>
    <property type="match status" value="1"/>
</dbReference>
<dbReference type="Gene3D" id="2.170.130.10">
    <property type="entry name" value="TonB-dependent receptor, plug domain"/>
    <property type="match status" value="1"/>
</dbReference>
<dbReference type="Proteomes" id="UP000244937">
    <property type="component" value="Chromosome"/>
</dbReference>
<evidence type="ECO:0000256" key="10">
    <source>
        <dbReference type="PROSITE-ProRule" id="PRU01360"/>
    </source>
</evidence>
<dbReference type="InterPro" id="IPR000531">
    <property type="entry name" value="Beta-barrel_TonB"/>
</dbReference>
<evidence type="ECO:0000256" key="11">
    <source>
        <dbReference type="RuleBase" id="RU003357"/>
    </source>
</evidence>
<evidence type="ECO:0000256" key="2">
    <source>
        <dbReference type="ARBA" id="ARBA00022448"/>
    </source>
</evidence>
<comment type="subcellular location">
    <subcellularLocation>
        <location evidence="1 10">Cell outer membrane</location>
        <topology evidence="1 10">Multi-pass membrane protein</topology>
    </subcellularLocation>
</comment>
<proteinExistence type="inferred from homology"/>
<evidence type="ECO:0000256" key="3">
    <source>
        <dbReference type="ARBA" id="ARBA00022452"/>
    </source>
</evidence>
<feature type="domain" description="TonB-dependent receptor-like beta-barrel" evidence="12">
    <location>
        <begin position="471"/>
        <end position="875"/>
    </location>
</feature>
<dbReference type="GO" id="GO:0015344">
    <property type="term" value="F:siderophore uptake transmembrane transporter activity"/>
    <property type="evidence" value="ECO:0007669"/>
    <property type="project" value="TreeGrafter"/>
</dbReference>
<reference evidence="14 15" key="1">
    <citation type="submission" date="2018-05" db="EMBL/GenBank/DDBJ databases">
        <title>Genome sequencing of Flavobacterium sp. HYN0049.</title>
        <authorList>
            <person name="Yi H."/>
            <person name="Baek C."/>
        </authorList>
    </citation>
    <scope>NUCLEOTIDE SEQUENCE [LARGE SCALE GENOMIC DNA]</scope>
    <source>
        <strain evidence="14 15">HYN0049</strain>
    </source>
</reference>
<dbReference type="PANTHER" id="PTHR30069:SF29">
    <property type="entry name" value="HEMOGLOBIN AND HEMOGLOBIN-HAPTOGLOBIN-BINDING PROTEIN 1-RELATED"/>
    <property type="match status" value="1"/>
</dbReference>
<dbReference type="RefSeq" id="WP_108903785.1">
    <property type="nucleotide sequence ID" value="NZ_CP029187.1"/>
</dbReference>
<dbReference type="Pfam" id="PF07715">
    <property type="entry name" value="Plug"/>
    <property type="match status" value="1"/>
</dbReference>
<dbReference type="NCBIfam" id="TIGR04056">
    <property type="entry name" value="OMP_RagA_SusC"/>
    <property type="match status" value="1"/>
</dbReference>
<dbReference type="OrthoDB" id="9768177at2"/>
<dbReference type="InterPro" id="IPR036942">
    <property type="entry name" value="Beta-barrel_TonB_sf"/>
</dbReference>
<protein>
    <submittedName>
        <fullName evidence="14">SusC/RagA family TonB-linked outer membrane protein</fullName>
    </submittedName>
</protein>
<dbReference type="Pfam" id="PF13715">
    <property type="entry name" value="CarbopepD_reg_2"/>
    <property type="match status" value="1"/>
</dbReference>
<dbReference type="Gene3D" id="2.40.170.20">
    <property type="entry name" value="TonB-dependent receptor, beta-barrel domain"/>
    <property type="match status" value="1"/>
</dbReference>
<sequence>MNNKHIKTRPSQVWANLVMVLMGLLFSASIYAQEKKLISGTVYDSNGISLPGASITENGSTNGTMTDADGKFSLQVTAGNTIKVSSVGFVTQTLTIDASTGSGLRFDLKEDQTTLETVEVVSVGYGTMRKSDLTGAITSLSAKDLVKGTIVSTEQILQGKVAGLVVMRGTGDPSSGSSLRLRGGTSLTASNNPLIVVDGIPGVDINSVQASDIKSVDVLKDASATAIYGSRGANGVIIITTKGGSKGLSVVYNGFTGVSHASNHIDMLSANQWRNYVRDNALTDAVDYGGNTDWQDELEQTAVTQSHTLNITSGKEESGLRASVSYLDSEGIVKTTNLNRLAVNASTYQYAWDKALKFDVGVYANIDKWHPLDYRIFERAFNLNPTIPVRTATGEFSSVGGTLYENPVEILTNRTSDSERHRVLGYFKTEAKIFNNFQAVANLSMEHNAMKGGIYKPTYAVLEGQTEDGYGQRIYGDYTNAQLETYLNYNKISGKHSINAMAGYSFLENIYEGFGAQRSGFTTDLFDYNNLGAGQDYRLGDVYSYKGKSRLVSFFGRANYSYDGKYMFTGTIRRDGSSRFGANNKWGVFPSVSAAWRIAGEDFMKPTENWLTNLKIRAGYGVTGNQDGIGEYKSLSILGVGQDSYYDPATGNWSLAYSPTQNPNPDLKWESTAQFNVGIDFSLFNRINGTFEWYSKTTKDLLYTYEVPQPPYLVGTMLANVGELSNKGIELTLNANVMKHNDFSWDANLTLAHNKQKIEKLSNDTYETDVIYSGSLHGLSGMSNQYSQIIAEGYPVGTFWGYQYQGLDENGEFILSTEKQAIGNVQPDLTMGIGMNFTYKDFDLGFTGYGSFGQKVLNATNMMLYDPNRMPAYNIPDDFIGSAITSAPTFSSYWIEDASFFRLQTLTLGYTVPLKGNLPKFRIYVLGENLFVLTKYKGTDPEVDLTGLSTPGIDRFNNYPRPTTISVGLNISLNH</sequence>
<dbReference type="InterPro" id="IPR012910">
    <property type="entry name" value="Plug_dom"/>
</dbReference>
<evidence type="ECO:0000256" key="5">
    <source>
        <dbReference type="ARBA" id="ARBA00022729"/>
    </source>
</evidence>
<dbReference type="InterPro" id="IPR039426">
    <property type="entry name" value="TonB-dep_rcpt-like"/>
</dbReference>